<feature type="region of interest" description="Disordered" evidence="1">
    <location>
        <begin position="89"/>
        <end position="109"/>
    </location>
</feature>
<evidence type="ECO:0000313" key="3">
    <source>
        <dbReference type="Proteomes" id="UP000479710"/>
    </source>
</evidence>
<comment type="caution">
    <text evidence="2">The sequence shown here is derived from an EMBL/GenBank/DDBJ whole genome shotgun (WGS) entry which is preliminary data.</text>
</comment>
<dbReference type="AlphaFoldDB" id="A0A6G1EBF5"/>
<evidence type="ECO:0000313" key="2">
    <source>
        <dbReference type="EMBL" id="KAF0922069.1"/>
    </source>
</evidence>
<sequence length="109" mass="12395">MMRMPSLNHLKHLEVNYLDSKNFGLAKIPKYYLQMETHNLKSLEPFELDGPKDIVVDTTNSQDVAIPTETTNNSSMDFILVDYEDPMEEIKSPVQNEISDPPTDSAANH</sequence>
<dbReference type="EMBL" id="SPHZ02000004">
    <property type="protein sequence ID" value="KAF0922069.1"/>
    <property type="molecule type" value="Genomic_DNA"/>
</dbReference>
<dbReference type="OrthoDB" id="695450at2759"/>
<protein>
    <submittedName>
        <fullName evidence="2">Uncharacterized protein</fullName>
    </submittedName>
</protein>
<name>A0A6G1EBF5_9ORYZ</name>
<gene>
    <name evidence="2" type="ORF">E2562_024020</name>
</gene>
<dbReference type="Proteomes" id="UP000479710">
    <property type="component" value="Unassembled WGS sequence"/>
</dbReference>
<reference evidence="2 3" key="1">
    <citation type="submission" date="2019-11" db="EMBL/GenBank/DDBJ databases">
        <title>Whole genome sequence of Oryza granulata.</title>
        <authorList>
            <person name="Li W."/>
        </authorList>
    </citation>
    <scope>NUCLEOTIDE SEQUENCE [LARGE SCALE GENOMIC DNA]</scope>
    <source>
        <strain evidence="3">cv. Menghai</strain>
        <tissue evidence="2">Leaf</tissue>
    </source>
</reference>
<accession>A0A6G1EBF5</accession>
<evidence type="ECO:0000256" key="1">
    <source>
        <dbReference type="SAM" id="MobiDB-lite"/>
    </source>
</evidence>
<keyword evidence="3" id="KW-1185">Reference proteome</keyword>
<proteinExistence type="predicted"/>
<organism evidence="2 3">
    <name type="scientific">Oryza meyeriana var. granulata</name>
    <dbReference type="NCBI Taxonomy" id="110450"/>
    <lineage>
        <taxon>Eukaryota</taxon>
        <taxon>Viridiplantae</taxon>
        <taxon>Streptophyta</taxon>
        <taxon>Embryophyta</taxon>
        <taxon>Tracheophyta</taxon>
        <taxon>Spermatophyta</taxon>
        <taxon>Magnoliopsida</taxon>
        <taxon>Liliopsida</taxon>
        <taxon>Poales</taxon>
        <taxon>Poaceae</taxon>
        <taxon>BOP clade</taxon>
        <taxon>Oryzoideae</taxon>
        <taxon>Oryzeae</taxon>
        <taxon>Oryzinae</taxon>
        <taxon>Oryza</taxon>
        <taxon>Oryza meyeriana</taxon>
    </lineage>
</organism>